<reference evidence="15" key="1">
    <citation type="journal article" date="2022" name="Front. Genet.">
        <title>Chromosome-Scale Assembly of the Dendrobium nobile Genome Provides Insights Into the Molecular Mechanism of the Biosynthesis of the Medicinal Active Ingredient of Dendrobium.</title>
        <authorList>
            <person name="Xu Q."/>
            <person name="Niu S.-C."/>
            <person name="Li K.-L."/>
            <person name="Zheng P.-J."/>
            <person name="Zhang X.-J."/>
            <person name="Jia Y."/>
            <person name="Liu Y."/>
            <person name="Niu Y.-X."/>
            <person name="Yu L.-H."/>
            <person name="Chen D.-F."/>
            <person name="Zhang G.-Q."/>
        </authorList>
    </citation>
    <scope>NUCLEOTIDE SEQUENCE</scope>
    <source>
        <tissue evidence="15">Leaf</tissue>
    </source>
</reference>
<dbReference type="Gene3D" id="3.30.70.590">
    <property type="entry name" value="Poly(A) polymerase predicted RNA binding domain"/>
    <property type="match status" value="1"/>
</dbReference>
<evidence type="ECO:0000313" key="16">
    <source>
        <dbReference type="Proteomes" id="UP000829196"/>
    </source>
</evidence>
<evidence type="ECO:0000313" key="15">
    <source>
        <dbReference type="EMBL" id="KAI0528887.1"/>
    </source>
</evidence>
<dbReference type="Proteomes" id="UP000829196">
    <property type="component" value="Unassembled WGS sequence"/>
</dbReference>
<name>A0A8T3C7A8_DENNO</name>
<dbReference type="AlphaFoldDB" id="A0A8T3C7A8"/>
<keyword evidence="7" id="KW-0808">Transferase</keyword>
<evidence type="ECO:0000256" key="6">
    <source>
        <dbReference type="ARBA" id="ARBA00022664"/>
    </source>
</evidence>
<protein>
    <recommendedName>
        <fullName evidence="5">polynucleotide adenylyltransferase</fullName>
        <ecNumber evidence="5">2.7.7.19</ecNumber>
    </recommendedName>
</protein>
<dbReference type="FunFam" id="3.30.460.10:FF:000002">
    <property type="entry name" value="Poly(A) polymerase alpha, putative"/>
    <property type="match status" value="1"/>
</dbReference>
<dbReference type="FunFam" id="1.10.1410.10:FF:000001">
    <property type="entry name" value="Putative poly(A) polymerase gamma"/>
    <property type="match status" value="1"/>
</dbReference>
<comment type="similarity">
    <text evidence="4">Belongs to the poly(A) polymerase family.</text>
</comment>
<evidence type="ECO:0000256" key="4">
    <source>
        <dbReference type="ARBA" id="ARBA00010912"/>
    </source>
</evidence>
<dbReference type="GO" id="GO:0005524">
    <property type="term" value="F:ATP binding"/>
    <property type="evidence" value="ECO:0007669"/>
    <property type="project" value="UniProtKB-KW"/>
</dbReference>
<evidence type="ECO:0000256" key="5">
    <source>
        <dbReference type="ARBA" id="ARBA00012388"/>
    </source>
</evidence>
<dbReference type="InterPro" id="IPR007012">
    <property type="entry name" value="PolA_pol_cen_dom"/>
</dbReference>
<dbReference type="InterPro" id="IPR048840">
    <property type="entry name" value="PolA_pol_NTPase"/>
</dbReference>
<comment type="subcellular location">
    <subcellularLocation>
        <location evidence="3">Nucleus</location>
    </subcellularLocation>
</comment>
<dbReference type="PANTHER" id="PTHR10682">
    <property type="entry name" value="POLY A POLYMERASE"/>
    <property type="match status" value="1"/>
</dbReference>
<dbReference type="EC" id="2.7.7.19" evidence="5"/>
<keyword evidence="6" id="KW-0507">mRNA processing</keyword>
<feature type="domain" description="Poly(A) polymerase nucleotidyltransferase" evidence="14">
    <location>
        <begin position="85"/>
        <end position="262"/>
    </location>
</feature>
<comment type="cofactor">
    <cofactor evidence="1">
        <name>Mn(2+)</name>
        <dbReference type="ChEBI" id="CHEBI:29035"/>
    </cofactor>
</comment>
<dbReference type="Gene3D" id="3.30.460.10">
    <property type="entry name" value="Beta Polymerase, domain 2"/>
    <property type="match status" value="1"/>
</dbReference>
<dbReference type="OrthoDB" id="412748at2759"/>
<dbReference type="GO" id="GO:0046872">
    <property type="term" value="F:metal ion binding"/>
    <property type="evidence" value="ECO:0007669"/>
    <property type="project" value="UniProtKB-KW"/>
</dbReference>
<evidence type="ECO:0000256" key="11">
    <source>
        <dbReference type="ARBA" id="ARBA00022842"/>
    </source>
</evidence>
<evidence type="ECO:0000256" key="7">
    <source>
        <dbReference type="ARBA" id="ARBA00022679"/>
    </source>
</evidence>
<keyword evidence="16" id="KW-1185">Reference proteome</keyword>
<dbReference type="GO" id="GO:0031123">
    <property type="term" value="P:RNA 3'-end processing"/>
    <property type="evidence" value="ECO:0007669"/>
    <property type="project" value="InterPro"/>
</dbReference>
<organism evidence="15 16">
    <name type="scientific">Dendrobium nobile</name>
    <name type="common">Orchid</name>
    <dbReference type="NCBI Taxonomy" id="94219"/>
    <lineage>
        <taxon>Eukaryota</taxon>
        <taxon>Viridiplantae</taxon>
        <taxon>Streptophyta</taxon>
        <taxon>Embryophyta</taxon>
        <taxon>Tracheophyta</taxon>
        <taxon>Spermatophyta</taxon>
        <taxon>Magnoliopsida</taxon>
        <taxon>Liliopsida</taxon>
        <taxon>Asparagales</taxon>
        <taxon>Orchidaceae</taxon>
        <taxon>Epidendroideae</taxon>
        <taxon>Malaxideae</taxon>
        <taxon>Dendrobiinae</taxon>
        <taxon>Dendrobium</taxon>
    </lineage>
</organism>
<dbReference type="CDD" id="cd05402">
    <property type="entry name" value="NT_PAP_TUTase"/>
    <property type="match status" value="1"/>
</dbReference>
<keyword evidence="9" id="KW-0547">Nucleotide-binding</keyword>
<dbReference type="SMR" id="A0A8T3C7A8"/>
<dbReference type="SUPFAM" id="SSF55003">
    <property type="entry name" value="PAP/Archaeal CCA-adding enzyme, C-terminal domain"/>
    <property type="match status" value="1"/>
</dbReference>
<keyword evidence="12" id="KW-0539">Nucleus</keyword>
<evidence type="ECO:0000259" key="13">
    <source>
        <dbReference type="Pfam" id="PF04928"/>
    </source>
</evidence>
<proteinExistence type="inferred from homology"/>
<accession>A0A8T3C7A8</accession>
<dbReference type="Pfam" id="PF04928">
    <property type="entry name" value="PAP_central"/>
    <property type="match status" value="1"/>
</dbReference>
<dbReference type="SUPFAM" id="SSF81631">
    <property type="entry name" value="PAP/OAS1 substrate-binding domain"/>
    <property type="match status" value="1"/>
</dbReference>
<evidence type="ECO:0000256" key="12">
    <source>
        <dbReference type="ARBA" id="ARBA00023242"/>
    </source>
</evidence>
<sequence length="574" mass="65585">MAFGYPYPIDGRVVDPGLHLVVPRTLVVSSPPLPPLFSLPPVGYVVTAPVAGFQNLSFPRLFFPRSFIAPRVALDPAILIQMEGKRVQSLLQFMASEGLVPSLEEETKRKKVMEELKQIVLSWIRKVAWQRRLPKDIIARTSATILAYGSYGLGVHGPDSDIDALCIGPYFASMEEDFFTVLHGMLQSRSEVSELHCVKTAKVPLMRFKFNGISIDFPYAQLRVVSVPADVNIFDPCLVIPDETSQRSFSGVRVNQRILQLVPNLKHFQAMLRCMKLWALRRGLYSNLLGFFGGIHLAILAALVCQRYPNASISALITLFFETFSNWPWPKPVFLQDQSIPLKNPDERYFMPILMPCSPFDWCNSNITRGTFRKIMKEIKRGYDITKDQGRLDFQWSHLFNHFPFTESYNYFVRICLIAPDHDELQDWAGWVKSRLPGLLLKLEREHGFCDPNPKEYVDSNVDNPNVVFYWGLSSLGRAGFDLSSIKEEFMKSINKEEHSGYQNTKCKLELSILQTSQLPKDLDLNYGSEKRTKACWRIMDYYNQHRKPAYSQYIPSYFIGYVASSGDQLSPIG</sequence>
<dbReference type="InterPro" id="IPR043519">
    <property type="entry name" value="NT_sf"/>
</dbReference>
<dbReference type="GO" id="GO:0006397">
    <property type="term" value="P:mRNA processing"/>
    <property type="evidence" value="ECO:0007669"/>
    <property type="project" value="UniProtKB-KW"/>
</dbReference>
<comment type="cofactor">
    <cofactor evidence="2">
        <name>Mg(2+)</name>
        <dbReference type="ChEBI" id="CHEBI:18420"/>
    </cofactor>
</comment>
<evidence type="ECO:0000256" key="8">
    <source>
        <dbReference type="ARBA" id="ARBA00022723"/>
    </source>
</evidence>
<dbReference type="Pfam" id="PF20750">
    <property type="entry name" value="PAP_NTPase"/>
    <property type="match status" value="1"/>
</dbReference>
<dbReference type="GO" id="GO:0005634">
    <property type="term" value="C:nucleus"/>
    <property type="evidence" value="ECO:0007669"/>
    <property type="project" value="UniProtKB-SubCell"/>
</dbReference>
<keyword evidence="10" id="KW-0067">ATP-binding</keyword>
<feature type="domain" description="Poly(A) polymerase central" evidence="13">
    <location>
        <begin position="268"/>
        <end position="401"/>
    </location>
</feature>
<comment type="caution">
    <text evidence="15">The sequence shown here is derived from an EMBL/GenBank/DDBJ whole genome shotgun (WGS) entry which is preliminary data.</text>
</comment>
<dbReference type="GO" id="GO:1990817">
    <property type="term" value="F:poly(A) RNA polymerase activity"/>
    <property type="evidence" value="ECO:0007669"/>
    <property type="project" value="UniProtKB-EC"/>
</dbReference>
<dbReference type="GO" id="GO:0003723">
    <property type="term" value="F:RNA binding"/>
    <property type="evidence" value="ECO:0007669"/>
    <property type="project" value="InterPro"/>
</dbReference>
<evidence type="ECO:0000256" key="9">
    <source>
        <dbReference type="ARBA" id="ARBA00022741"/>
    </source>
</evidence>
<dbReference type="EMBL" id="JAGYWB010000002">
    <property type="protein sequence ID" value="KAI0528887.1"/>
    <property type="molecule type" value="Genomic_DNA"/>
</dbReference>
<gene>
    <name evidence="15" type="ORF">KFK09_001430</name>
</gene>
<keyword evidence="8" id="KW-0479">Metal-binding</keyword>
<dbReference type="Gene3D" id="1.10.1410.10">
    <property type="match status" value="1"/>
</dbReference>
<keyword evidence="11" id="KW-0460">Magnesium</keyword>
<evidence type="ECO:0000256" key="2">
    <source>
        <dbReference type="ARBA" id="ARBA00001946"/>
    </source>
</evidence>
<evidence type="ECO:0000256" key="1">
    <source>
        <dbReference type="ARBA" id="ARBA00001936"/>
    </source>
</evidence>
<evidence type="ECO:0000256" key="10">
    <source>
        <dbReference type="ARBA" id="ARBA00022840"/>
    </source>
</evidence>
<evidence type="ECO:0000256" key="3">
    <source>
        <dbReference type="ARBA" id="ARBA00004123"/>
    </source>
</evidence>
<dbReference type="SUPFAM" id="SSF81301">
    <property type="entry name" value="Nucleotidyltransferase"/>
    <property type="match status" value="1"/>
</dbReference>
<evidence type="ECO:0000259" key="14">
    <source>
        <dbReference type="Pfam" id="PF20750"/>
    </source>
</evidence>
<dbReference type="InterPro" id="IPR011068">
    <property type="entry name" value="NuclTrfase_I-like_C"/>
</dbReference>
<dbReference type="PANTHER" id="PTHR10682:SF33">
    <property type="entry name" value="NUCLEAR POLY(A) POLYMERASE 3"/>
    <property type="match status" value="1"/>
</dbReference>